<comment type="pathway">
    <text evidence="10">Lipid metabolism; phospholipid metabolism.</text>
</comment>
<dbReference type="GO" id="GO:0005737">
    <property type="term" value="C:cytoplasm"/>
    <property type="evidence" value="ECO:0007669"/>
    <property type="project" value="UniProtKB-SubCell"/>
</dbReference>
<dbReference type="PIRSF" id="PIRSF002465">
    <property type="entry name" value="Phsphlp_syn_PlsX"/>
    <property type="match status" value="1"/>
</dbReference>
<evidence type="ECO:0000256" key="7">
    <source>
        <dbReference type="ARBA" id="ARBA00023264"/>
    </source>
</evidence>
<comment type="subcellular location">
    <subcellularLocation>
        <location evidence="10">Cytoplasm</location>
    </subcellularLocation>
    <text evidence="10">Associated with the membrane possibly through PlsY.</text>
</comment>
<comment type="subunit">
    <text evidence="9 10">Homodimer. Probably interacts with PlsY.</text>
</comment>
<dbReference type="AlphaFoldDB" id="A0A1X3CMB1"/>
<evidence type="ECO:0000256" key="10">
    <source>
        <dbReference type="HAMAP-Rule" id="MF_00019"/>
    </source>
</evidence>
<dbReference type="EC" id="2.3.1.274" evidence="8 10"/>
<name>A0A1X3CMB1_9NEIS</name>
<keyword evidence="2 10" id="KW-0963">Cytoplasm</keyword>
<keyword evidence="3 10" id="KW-0444">Lipid biosynthesis</keyword>
<keyword evidence="5 10" id="KW-0443">Lipid metabolism</keyword>
<dbReference type="KEGG" id="nani:NCTC12227_00282"/>
<dbReference type="RefSeq" id="WP_085389324.1">
    <property type="nucleotide sequence ID" value="NZ_JBGNXI010000006.1"/>
</dbReference>
<dbReference type="Pfam" id="PF02504">
    <property type="entry name" value="FA_synthesis"/>
    <property type="match status" value="1"/>
</dbReference>
<dbReference type="GO" id="GO:0006633">
    <property type="term" value="P:fatty acid biosynthetic process"/>
    <property type="evidence" value="ECO:0007669"/>
    <property type="project" value="UniProtKB-UniRule"/>
</dbReference>
<dbReference type="HAMAP" id="MF_00019">
    <property type="entry name" value="PlsX"/>
    <property type="match status" value="1"/>
</dbReference>
<evidence type="ECO:0000256" key="2">
    <source>
        <dbReference type="ARBA" id="ARBA00022490"/>
    </source>
</evidence>
<evidence type="ECO:0000256" key="6">
    <source>
        <dbReference type="ARBA" id="ARBA00023209"/>
    </source>
</evidence>
<dbReference type="OrthoDB" id="9806408at2"/>
<evidence type="ECO:0000313" key="12">
    <source>
        <dbReference type="Proteomes" id="UP000268229"/>
    </source>
</evidence>
<protein>
    <recommendedName>
        <fullName evidence="8 10">Phosphate acyltransferase</fullName>
        <ecNumber evidence="8 10">2.3.1.274</ecNumber>
    </recommendedName>
    <alternativeName>
        <fullName evidence="10">Acyl-ACP phosphotransacylase</fullName>
    </alternativeName>
    <alternativeName>
        <fullName evidence="10">Acyl-[acyl-carrier-protein]--phosphate acyltransferase</fullName>
    </alternativeName>
    <alternativeName>
        <fullName evidence="10">Phosphate-acyl-ACP acyltransferase</fullName>
    </alternativeName>
</protein>
<dbReference type="Proteomes" id="UP000268229">
    <property type="component" value="Chromosome"/>
</dbReference>
<accession>A0A1X3CMB1</accession>
<dbReference type="InterPro" id="IPR003664">
    <property type="entry name" value="FA_synthesis"/>
</dbReference>
<organism evidence="11 12">
    <name type="scientific">Neisseria animaloris</name>
    <dbReference type="NCBI Taxonomy" id="326522"/>
    <lineage>
        <taxon>Bacteria</taxon>
        <taxon>Pseudomonadati</taxon>
        <taxon>Pseudomonadota</taxon>
        <taxon>Betaproteobacteria</taxon>
        <taxon>Neisseriales</taxon>
        <taxon>Neisseriaceae</taxon>
        <taxon>Neisseria</taxon>
    </lineage>
</organism>
<evidence type="ECO:0000256" key="3">
    <source>
        <dbReference type="ARBA" id="ARBA00022516"/>
    </source>
</evidence>
<keyword evidence="11" id="KW-0012">Acyltransferase</keyword>
<proteinExistence type="inferred from homology"/>
<dbReference type="EMBL" id="LR134516">
    <property type="protein sequence ID" value="VEJ20575.1"/>
    <property type="molecule type" value="Genomic_DNA"/>
</dbReference>
<evidence type="ECO:0000256" key="4">
    <source>
        <dbReference type="ARBA" id="ARBA00022679"/>
    </source>
</evidence>
<dbReference type="GO" id="GO:0008654">
    <property type="term" value="P:phospholipid biosynthetic process"/>
    <property type="evidence" value="ECO:0007669"/>
    <property type="project" value="UniProtKB-KW"/>
</dbReference>
<dbReference type="UniPathway" id="UPA00085"/>
<dbReference type="PANTHER" id="PTHR30100:SF1">
    <property type="entry name" value="PHOSPHATE ACYLTRANSFERASE"/>
    <property type="match status" value="1"/>
</dbReference>
<keyword evidence="4 10" id="KW-0808">Transferase</keyword>
<comment type="catalytic activity">
    <reaction evidence="1 10">
        <text>a fatty acyl-[ACP] + phosphate = an acyl phosphate + holo-[ACP]</text>
        <dbReference type="Rhea" id="RHEA:42292"/>
        <dbReference type="Rhea" id="RHEA-COMP:9685"/>
        <dbReference type="Rhea" id="RHEA-COMP:14125"/>
        <dbReference type="ChEBI" id="CHEBI:43474"/>
        <dbReference type="ChEBI" id="CHEBI:59918"/>
        <dbReference type="ChEBI" id="CHEBI:64479"/>
        <dbReference type="ChEBI" id="CHEBI:138651"/>
        <dbReference type="EC" id="2.3.1.274"/>
    </reaction>
</comment>
<dbReference type="Gene3D" id="3.40.718.10">
    <property type="entry name" value="Isopropylmalate Dehydrogenase"/>
    <property type="match status" value="1"/>
</dbReference>
<sequence length="354" mass="37506">MITLAVDAMGGDAGLSVTVPGAVSFLKQRTDARLIMVGDDALVREALTAANAPMERIDICHASQVVAMDEPPQLALKNKKDSSMRVAINQVKEGNAQAAVSAGNTGALMATARFVLKTIPGIERPAIAKFLPSADNHMTLMLDLGANVDCSADQLMQFAVIGSELFQALYPEKGRPRIGLLNVGTEEIKGTETIKQAFELLQSSSLNFVGNVEGNAVFSGEVDVVVADGFVGNVVLKTIEGAVKFLGGAIKHEFKASLFTKAAALVAFPALKGFKNKFDPRRFNGAIFLGLRGVVVKSHGGTDATGFAYALEEAYHEARADSLDKIEQGVASQLALLAEKRLESEQAVMADNIE</sequence>
<dbReference type="GO" id="GO:0043811">
    <property type="term" value="F:phosphate:acyl-[acyl carrier protein] acyltransferase activity"/>
    <property type="evidence" value="ECO:0007669"/>
    <property type="project" value="UniProtKB-UniRule"/>
</dbReference>
<comment type="similarity">
    <text evidence="10">Belongs to the PlsX family.</text>
</comment>
<keyword evidence="6 10" id="KW-0594">Phospholipid biosynthesis</keyword>
<evidence type="ECO:0000256" key="8">
    <source>
        <dbReference type="ARBA" id="ARBA00024069"/>
    </source>
</evidence>
<evidence type="ECO:0000256" key="5">
    <source>
        <dbReference type="ARBA" id="ARBA00023098"/>
    </source>
</evidence>
<gene>
    <name evidence="10 11" type="primary">plsX</name>
    <name evidence="11" type="ORF">NCTC12227_00282</name>
</gene>
<evidence type="ECO:0000256" key="1">
    <source>
        <dbReference type="ARBA" id="ARBA00001232"/>
    </source>
</evidence>
<dbReference type="NCBIfam" id="TIGR00182">
    <property type="entry name" value="plsX"/>
    <property type="match status" value="1"/>
</dbReference>
<evidence type="ECO:0000256" key="9">
    <source>
        <dbReference type="ARBA" id="ARBA00046608"/>
    </source>
</evidence>
<reference evidence="11 12" key="1">
    <citation type="submission" date="2018-12" db="EMBL/GenBank/DDBJ databases">
        <authorList>
            <consortium name="Pathogen Informatics"/>
        </authorList>
    </citation>
    <scope>NUCLEOTIDE SEQUENCE [LARGE SCALE GENOMIC DNA]</scope>
    <source>
        <strain evidence="11 12">NCTC12227</strain>
    </source>
</reference>
<dbReference type="PANTHER" id="PTHR30100">
    <property type="entry name" value="FATTY ACID/PHOSPHOLIPID SYNTHESIS PROTEIN PLSX"/>
    <property type="match status" value="1"/>
</dbReference>
<dbReference type="SUPFAM" id="SSF53659">
    <property type="entry name" value="Isocitrate/Isopropylmalate dehydrogenase-like"/>
    <property type="match status" value="1"/>
</dbReference>
<evidence type="ECO:0000313" key="11">
    <source>
        <dbReference type="EMBL" id="VEJ20575.1"/>
    </source>
</evidence>
<keyword evidence="7 10" id="KW-1208">Phospholipid metabolism</keyword>
<dbReference type="STRING" id="326522.BWD08_01165"/>
<keyword evidence="12" id="KW-1185">Reference proteome</keyword>
<comment type="function">
    <text evidence="10">Catalyzes the reversible formation of acyl-phosphate (acyl-PO(4)) from acyl-[acyl-carrier-protein] (acyl-ACP). This enzyme utilizes acyl-ACP as fatty acyl donor, but not acyl-CoA.</text>
</comment>
<dbReference type="InterPro" id="IPR012281">
    <property type="entry name" value="Phospholipid_synth_PlsX-like"/>
</dbReference>